<comment type="caution">
    <text evidence="1">The sequence shown here is derived from an EMBL/GenBank/DDBJ whole genome shotgun (WGS) entry which is preliminary data.</text>
</comment>
<sequence>MNFEGDIMDETTIKYVNRSKYRVRTLKAIGDGVKMPKEIAEDSGILQNHISNVLRELKDKDLVECLNPNARKGRLYRLSDDGKDMLDKIK</sequence>
<gene>
    <name evidence="1" type="ORF">E7Z79_06815</name>
</gene>
<proteinExistence type="predicted"/>
<organism evidence="1 2">
    <name type="scientific">Methanobrevibacter thaueri</name>
    <dbReference type="NCBI Taxonomy" id="190975"/>
    <lineage>
        <taxon>Archaea</taxon>
        <taxon>Methanobacteriati</taxon>
        <taxon>Methanobacteriota</taxon>
        <taxon>Methanomada group</taxon>
        <taxon>Methanobacteria</taxon>
        <taxon>Methanobacteriales</taxon>
        <taxon>Methanobacteriaceae</taxon>
        <taxon>Methanobrevibacter</taxon>
    </lineage>
</organism>
<dbReference type="AlphaFoldDB" id="A0A8T3VB19"/>
<evidence type="ECO:0000313" key="1">
    <source>
        <dbReference type="EMBL" id="MBE6502139.1"/>
    </source>
</evidence>
<dbReference type="Gene3D" id="1.10.10.10">
    <property type="entry name" value="Winged helix-like DNA-binding domain superfamily/Winged helix DNA-binding domain"/>
    <property type="match status" value="1"/>
</dbReference>
<accession>A0A8T3VB19</accession>
<protein>
    <submittedName>
        <fullName evidence="1">Transcriptional regulator</fullName>
    </submittedName>
</protein>
<dbReference type="Proteomes" id="UP000783037">
    <property type="component" value="Unassembled WGS sequence"/>
</dbReference>
<dbReference type="SUPFAM" id="SSF46785">
    <property type="entry name" value="Winged helix' DNA-binding domain"/>
    <property type="match status" value="1"/>
</dbReference>
<dbReference type="InterPro" id="IPR036390">
    <property type="entry name" value="WH_DNA-bd_sf"/>
</dbReference>
<dbReference type="EMBL" id="SUTK01000031">
    <property type="protein sequence ID" value="MBE6502139.1"/>
    <property type="molecule type" value="Genomic_DNA"/>
</dbReference>
<reference evidence="1" key="1">
    <citation type="submission" date="2019-04" db="EMBL/GenBank/DDBJ databases">
        <title>Evolution of Biomass-Degrading Anaerobic Consortia Revealed by Metagenomics.</title>
        <authorList>
            <person name="Peng X."/>
        </authorList>
    </citation>
    <scope>NUCLEOTIDE SEQUENCE</scope>
    <source>
        <strain evidence="1">SIG18</strain>
    </source>
</reference>
<name>A0A8T3VB19_9EURY</name>
<dbReference type="InterPro" id="IPR036388">
    <property type="entry name" value="WH-like_DNA-bd_sf"/>
</dbReference>
<evidence type="ECO:0000313" key="2">
    <source>
        <dbReference type="Proteomes" id="UP000783037"/>
    </source>
</evidence>